<dbReference type="PANTHER" id="PTHR17490:SF16">
    <property type="entry name" value="THREONYLCARBAMOYL-AMP SYNTHASE"/>
    <property type="match status" value="1"/>
</dbReference>
<dbReference type="GO" id="GO:0003725">
    <property type="term" value="F:double-stranded RNA binding"/>
    <property type="evidence" value="ECO:0007669"/>
    <property type="project" value="InterPro"/>
</dbReference>
<organism evidence="13 14">
    <name type="scientific">Candidatus Avelusimicrobium gallicola</name>
    <dbReference type="NCBI Taxonomy" id="2562704"/>
    <lineage>
        <taxon>Bacteria</taxon>
        <taxon>Pseudomonadati</taxon>
        <taxon>Elusimicrobiota</taxon>
        <taxon>Elusimicrobia</taxon>
        <taxon>Elusimicrobiales</taxon>
        <taxon>Elusimicrobiaceae</taxon>
        <taxon>Candidatus Avelusimicrobium</taxon>
    </lineage>
</organism>
<name>A0A1Y4DE47_9BACT</name>
<evidence type="ECO:0000256" key="3">
    <source>
        <dbReference type="ARBA" id="ARBA00012584"/>
    </source>
</evidence>
<dbReference type="InterPro" id="IPR017945">
    <property type="entry name" value="DHBP_synth_RibB-like_a/b_dom"/>
</dbReference>
<dbReference type="GO" id="GO:0008033">
    <property type="term" value="P:tRNA processing"/>
    <property type="evidence" value="ECO:0007669"/>
    <property type="project" value="UniProtKB-KW"/>
</dbReference>
<dbReference type="NCBIfam" id="TIGR00057">
    <property type="entry name" value="L-threonylcarbamoyladenylate synthase"/>
    <property type="match status" value="1"/>
</dbReference>
<dbReference type="GO" id="GO:0000049">
    <property type="term" value="F:tRNA binding"/>
    <property type="evidence" value="ECO:0007669"/>
    <property type="project" value="TreeGrafter"/>
</dbReference>
<keyword evidence="5" id="KW-0808">Transferase</keyword>
<comment type="caution">
    <text evidence="13">The sequence shown here is derived from an EMBL/GenBank/DDBJ whole genome shotgun (WGS) entry which is preliminary data.</text>
</comment>
<keyword evidence="14" id="KW-1185">Reference proteome</keyword>
<gene>
    <name evidence="13" type="ORF">B5F75_00635</name>
</gene>
<reference evidence="14" key="1">
    <citation type="submission" date="2017-04" db="EMBL/GenBank/DDBJ databases">
        <title>Function of individual gut microbiota members based on whole genome sequencing of pure cultures obtained from chicken caecum.</title>
        <authorList>
            <person name="Medvecky M."/>
            <person name="Cejkova D."/>
            <person name="Polansky O."/>
            <person name="Karasova D."/>
            <person name="Kubasova T."/>
            <person name="Cizek A."/>
            <person name="Rychlik I."/>
        </authorList>
    </citation>
    <scope>NUCLEOTIDE SEQUENCE [LARGE SCALE GENOMIC DNA]</scope>
    <source>
        <strain evidence="14">An273</strain>
    </source>
</reference>
<evidence type="ECO:0000256" key="5">
    <source>
        <dbReference type="ARBA" id="ARBA00022679"/>
    </source>
</evidence>
<comment type="catalytic activity">
    <reaction evidence="11">
        <text>L-threonine + hydrogencarbonate + ATP = L-threonylcarbamoyladenylate + diphosphate + H2O</text>
        <dbReference type="Rhea" id="RHEA:36407"/>
        <dbReference type="ChEBI" id="CHEBI:15377"/>
        <dbReference type="ChEBI" id="CHEBI:17544"/>
        <dbReference type="ChEBI" id="CHEBI:30616"/>
        <dbReference type="ChEBI" id="CHEBI:33019"/>
        <dbReference type="ChEBI" id="CHEBI:57926"/>
        <dbReference type="ChEBI" id="CHEBI:73682"/>
        <dbReference type="EC" id="2.7.7.87"/>
    </reaction>
</comment>
<dbReference type="InterPro" id="IPR006070">
    <property type="entry name" value="Sua5-like_dom"/>
</dbReference>
<evidence type="ECO:0000256" key="1">
    <source>
        <dbReference type="ARBA" id="ARBA00004496"/>
    </source>
</evidence>
<dbReference type="InterPro" id="IPR050156">
    <property type="entry name" value="TC-AMP_synthase_SUA5"/>
</dbReference>
<evidence type="ECO:0000313" key="14">
    <source>
        <dbReference type="Proteomes" id="UP000196368"/>
    </source>
</evidence>
<dbReference type="PROSITE" id="PS51163">
    <property type="entry name" value="YRDC"/>
    <property type="match status" value="1"/>
</dbReference>
<keyword evidence="9" id="KW-0067">ATP-binding</keyword>
<dbReference type="Proteomes" id="UP000196368">
    <property type="component" value="Unassembled WGS sequence"/>
</dbReference>
<dbReference type="RefSeq" id="WP_087286395.1">
    <property type="nucleotide sequence ID" value="NZ_NFJD01000001.1"/>
</dbReference>
<evidence type="ECO:0000256" key="7">
    <source>
        <dbReference type="ARBA" id="ARBA00022695"/>
    </source>
</evidence>
<evidence type="ECO:0000256" key="11">
    <source>
        <dbReference type="ARBA" id="ARBA00048366"/>
    </source>
</evidence>
<dbReference type="EC" id="2.7.7.87" evidence="3"/>
<accession>A0A1Y4DE47</accession>
<evidence type="ECO:0000259" key="12">
    <source>
        <dbReference type="PROSITE" id="PS51163"/>
    </source>
</evidence>
<keyword evidence="8" id="KW-0547">Nucleotide-binding</keyword>
<dbReference type="PANTHER" id="PTHR17490">
    <property type="entry name" value="SUA5"/>
    <property type="match status" value="1"/>
</dbReference>
<dbReference type="GO" id="GO:0005524">
    <property type="term" value="F:ATP binding"/>
    <property type="evidence" value="ECO:0007669"/>
    <property type="project" value="UniProtKB-KW"/>
</dbReference>
<protein>
    <recommendedName>
        <fullName evidence="10">L-threonylcarbamoyladenylate synthase</fullName>
        <ecNumber evidence="3">2.7.7.87</ecNumber>
    </recommendedName>
    <alternativeName>
        <fullName evidence="10">L-threonylcarbamoyladenylate synthase</fullName>
    </alternativeName>
</protein>
<keyword evidence="7" id="KW-0548">Nucleotidyltransferase</keyword>
<keyword evidence="4" id="KW-0963">Cytoplasm</keyword>
<dbReference type="GO" id="GO:0061710">
    <property type="term" value="F:L-threonylcarbamoyladenylate synthase"/>
    <property type="evidence" value="ECO:0007669"/>
    <property type="project" value="UniProtKB-EC"/>
</dbReference>
<dbReference type="GO" id="GO:0005737">
    <property type="term" value="C:cytoplasm"/>
    <property type="evidence" value="ECO:0007669"/>
    <property type="project" value="UniProtKB-SubCell"/>
</dbReference>
<evidence type="ECO:0000256" key="4">
    <source>
        <dbReference type="ARBA" id="ARBA00022490"/>
    </source>
</evidence>
<evidence type="ECO:0000256" key="2">
    <source>
        <dbReference type="ARBA" id="ARBA00007663"/>
    </source>
</evidence>
<dbReference type="Gene3D" id="3.90.870.10">
    <property type="entry name" value="DHBP synthase"/>
    <property type="match status" value="1"/>
</dbReference>
<comment type="subcellular location">
    <subcellularLocation>
        <location evidence="1">Cytoplasm</location>
    </subcellularLocation>
</comment>
<dbReference type="SUPFAM" id="SSF55821">
    <property type="entry name" value="YrdC/RibB"/>
    <property type="match status" value="1"/>
</dbReference>
<evidence type="ECO:0000256" key="6">
    <source>
        <dbReference type="ARBA" id="ARBA00022694"/>
    </source>
</evidence>
<evidence type="ECO:0000256" key="8">
    <source>
        <dbReference type="ARBA" id="ARBA00022741"/>
    </source>
</evidence>
<sequence length="216" mass="22897">MRKTLIFKTEEMTPEYMLLAAQALEKGAVAVLPTDTVYGIGTGAFCETAIAEIYRIKERPATSPLQILTGSLRQAHQVARFSPAAEKLAQAYWPGALTAIVPPSDKGKPLARGFAGLGIRVPGNTFLVKLLSLMQAPMACTSANLHGQPVLTDEKGILETFKGKVDYIFLGGTLSPTASSVVDLTGETPVLLREGGIARAALEQTMGLALQGKKEA</sequence>
<dbReference type="GO" id="GO:0006450">
    <property type="term" value="P:regulation of translational fidelity"/>
    <property type="evidence" value="ECO:0007669"/>
    <property type="project" value="TreeGrafter"/>
</dbReference>
<dbReference type="OrthoDB" id="9814580at2"/>
<dbReference type="AlphaFoldDB" id="A0A1Y4DE47"/>
<keyword evidence="6" id="KW-0819">tRNA processing</keyword>
<evidence type="ECO:0000256" key="9">
    <source>
        <dbReference type="ARBA" id="ARBA00022840"/>
    </source>
</evidence>
<dbReference type="EMBL" id="NFJD01000001">
    <property type="protein sequence ID" value="OUO57316.1"/>
    <property type="molecule type" value="Genomic_DNA"/>
</dbReference>
<evidence type="ECO:0000256" key="10">
    <source>
        <dbReference type="ARBA" id="ARBA00029774"/>
    </source>
</evidence>
<dbReference type="Pfam" id="PF01300">
    <property type="entry name" value="Sua5_yciO_yrdC"/>
    <property type="match status" value="1"/>
</dbReference>
<comment type="similarity">
    <text evidence="2">Belongs to the SUA5 family.</text>
</comment>
<proteinExistence type="inferred from homology"/>
<feature type="domain" description="YrdC-like" evidence="12">
    <location>
        <begin position="14"/>
        <end position="197"/>
    </location>
</feature>
<evidence type="ECO:0000313" key="13">
    <source>
        <dbReference type="EMBL" id="OUO57316.1"/>
    </source>
</evidence>